<feature type="region of interest" description="Disordered" evidence="6">
    <location>
        <begin position="55"/>
        <end position="79"/>
    </location>
</feature>
<evidence type="ECO:0000313" key="7">
    <source>
        <dbReference type="EMBL" id="KAF2433978.1"/>
    </source>
</evidence>
<dbReference type="PROSITE" id="PS01071">
    <property type="entry name" value="GRPE"/>
    <property type="match status" value="1"/>
</dbReference>
<dbReference type="GO" id="GO:0030150">
    <property type="term" value="P:protein import into mitochondrial matrix"/>
    <property type="evidence" value="ECO:0007669"/>
    <property type="project" value="TreeGrafter"/>
</dbReference>
<protein>
    <recommendedName>
        <fullName evidence="4">GrpE protein homolog</fullName>
    </recommendedName>
</protein>
<keyword evidence="8" id="KW-1185">Reference proteome</keyword>
<evidence type="ECO:0000256" key="2">
    <source>
        <dbReference type="ARBA" id="ARBA00009054"/>
    </source>
</evidence>
<dbReference type="GO" id="GO:0051087">
    <property type="term" value="F:protein-folding chaperone binding"/>
    <property type="evidence" value="ECO:0007669"/>
    <property type="project" value="InterPro"/>
</dbReference>
<evidence type="ECO:0000256" key="3">
    <source>
        <dbReference type="ARBA" id="ARBA00023186"/>
    </source>
</evidence>
<dbReference type="InterPro" id="IPR000740">
    <property type="entry name" value="GrpE"/>
</dbReference>
<dbReference type="CDD" id="cd00446">
    <property type="entry name" value="GrpE"/>
    <property type="match status" value="1"/>
</dbReference>
<dbReference type="EMBL" id="MU007018">
    <property type="protein sequence ID" value="KAF2433978.1"/>
    <property type="molecule type" value="Genomic_DNA"/>
</dbReference>
<dbReference type="PRINTS" id="PR00773">
    <property type="entry name" value="GRPEPROTEIN"/>
</dbReference>
<comment type="function">
    <text evidence="4">Essential component of the PAM complex, a complex required for the translocation of transit peptide-containing proteins from the inner membrane into the mitochondrial matrix in an ATP-dependent manner.</text>
</comment>
<dbReference type="Pfam" id="PF01025">
    <property type="entry name" value="GrpE"/>
    <property type="match status" value="1"/>
</dbReference>
<dbReference type="InterPro" id="IPR013805">
    <property type="entry name" value="GrpE_CC"/>
</dbReference>
<dbReference type="OrthoDB" id="201635at2759"/>
<keyword evidence="3 4" id="KW-0143">Chaperone</keyword>
<gene>
    <name evidence="7" type="ORF">EJ08DRAFT_606570</name>
</gene>
<dbReference type="GO" id="GO:0001405">
    <property type="term" value="C:PAM complex, Tim23 associated import motor"/>
    <property type="evidence" value="ECO:0007669"/>
    <property type="project" value="TreeGrafter"/>
</dbReference>
<accession>A0A9P4NZ26</accession>
<proteinExistence type="inferred from homology"/>
<dbReference type="GO" id="GO:0006457">
    <property type="term" value="P:protein folding"/>
    <property type="evidence" value="ECO:0007669"/>
    <property type="project" value="InterPro"/>
</dbReference>
<dbReference type="GO" id="GO:0042803">
    <property type="term" value="F:protein homodimerization activity"/>
    <property type="evidence" value="ECO:0007669"/>
    <property type="project" value="InterPro"/>
</dbReference>
<sequence length="257" mass="28641">MIQRNLLRVSRSLNANLPNRTISTPLRRSSPSIRYPAISSSSGRITSRWYSDTTEAKKDEAKEPEKKAEAAHSTSAAEVEKLKKDLEAKTKEAVELKDQYLRALADYRNVQERSKRDAQNAKAFALQSISKDLIPSIDTLSYALTSIPPQKLSSPPAITSETPPETVLQTLHKDLVNLHQGLTMTETVLMDTLKKHGLVRTDPSVEGEKFDPNRHEAVFMAPQPEKEDGVVFHTQQKGYELNGRVLRAAQVGVVKNS</sequence>
<dbReference type="SUPFAM" id="SSF58014">
    <property type="entry name" value="Coiled-coil domain of nucleotide exchange factor GrpE"/>
    <property type="match status" value="1"/>
</dbReference>
<dbReference type="PANTHER" id="PTHR21237:SF23">
    <property type="entry name" value="GRPE PROTEIN HOMOLOG, MITOCHONDRIAL"/>
    <property type="match status" value="1"/>
</dbReference>
<evidence type="ECO:0000313" key="8">
    <source>
        <dbReference type="Proteomes" id="UP000800235"/>
    </source>
</evidence>
<dbReference type="GO" id="GO:0051082">
    <property type="term" value="F:unfolded protein binding"/>
    <property type="evidence" value="ECO:0007669"/>
    <property type="project" value="TreeGrafter"/>
</dbReference>
<dbReference type="PANTHER" id="PTHR21237">
    <property type="entry name" value="GRPE PROTEIN"/>
    <property type="match status" value="1"/>
</dbReference>
<dbReference type="HAMAP" id="MF_01151">
    <property type="entry name" value="GrpE"/>
    <property type="match status" value="1"/>
</dbReference>
<feature type="compositionally biased region" description="Basic and acidic residues" evidence="6">
    <location>
        <begin position="55"/>
        <end position="70"/>
    </location>
</feature>
<dbReference type="FunFam" id="2.30.22.10:FF:000002">
    <property type="entry name" value="GrpE protein homolog"/>
    <property type="match status" value="1"/>
</dbReference>
<keyword evidence="4" id="KW-0496">Mitochondrion</keyword>
<name>A0A9P4NZ26_9PEZI</name>
<evidence type="ECO:0000256" key="4">
    <source>
        <dbReference type="RuleBase" id="RU000640"/>
    </source>
</evidence>
<evidence type="ECO:0000256" key="1">
    <source>
        <dbReference type="ARBA" id="ARBA00004305"/>
    </source>
</evidence>
<evidence type="ECO:0000256" key="6">
    <source>
        <dbReference type="SAM" id="MobiDB-lite"/>
    </source>
</evidence>
<organism evidence="7 8">
    <name type="scientific">Tothia fuscella</name>
    <dbReference type="NCBI Taxonomy" id="1048955"/>
    <lineage>
        <taxon>Eukaryota</taxon>
        <taxon>Fungi</taxon>
        <taxon>Dikarya</taxon>
        <taxon>Ascomycota</taxon>
        <taxon>Pezizomycotina</taxon>
        <taxon>Dothideomycetes</taxon>
        <taxon>Pleosporomycetidae</taxon>
        <taxon>Venturiales</taxon>
        <taxon>Cylindrosympodiaceae</taxon>
        <taxon>Tothia</taxon>
    </lineage>
</organism>
<comment type="subcellular location">
    <subcellularLocation>
        <location evidence="1 4">Mitochondrion matrix</location>
    </subcellularLocation>
</comment>
<feature type="region of interest" description="Disordered" evidence="6">
    <location>
        <begin position="18"/>
        <end position="39"/>
    </location>
</feature>
<dbReference type="Gene3D" id="2.30.22.10">
    <property type="entry name" value="Head domain of nucleotide exchange factor GrpE"/>
    <property type="match status" value="1"/>
</dbReference>
<dbReference type="InterPro" id="IPR009012">
    <property type="entry name" value="GrpE_head"/>
</dbReference>
<dbReference type="SUPFAM" id="SSF51064">
    <property type="entry name" value="Head domain of nucleotide exchange factor GrpE"/>
    <property type="match status" value="1"/>
</dbReference>
<comment type="similarity">
    <text evidence="2 5">Belongs to the GrpE family.</text>
</comment>
<comment type="caution">
    <text evidence="7">The sequence shown here is derived from an EMBL/GenBank/DDBJ whole genome shotgun (WGS) entry which is preliminary data.</text>
</comment>
<dbReference type="Proteomes" id="UP000800235">
    <property type="component" value="Unassembled WGS sequence"/>
</dbReference>
<dbReference type="AlphaFoldDB" id="A0A9P4NZ26"/>
<dbReference type="Gene3D" id="3.90.20.20">
    <property type="match status" value="1"/>
</dbReference>
<evidence type="ECO:0000256" key="5">
    <source>
        <dbReference type="RuleBase" id="RU004478"/>
    </source>
</evidence>
<reference evidence="7" key="1">
    <citation type="journal article" date="2020" name="Stud. Mycol.">
        <title>101 Dothideomycetes genomes: a test case for predicting lifestyles and emergence of pathogens.</title>
        <authorList>
            <person name="Haridas S."/>
            <person name="Albert R."/>
            <person name="Binder M."/>
            <person name="Bloem J."/>
            <person name="Labutti K."/>
            <person name="Salamov A."/>
            <person name="Andreopoulos B."/>
            <person name="Baker S."/>
            <person name="Barry K."/>
            <person name="Bills G."/>
            <person name="Bluhm B."/>
            <person name="Cannon C."/>
            <person name="Castanera R."/>
            <person name="Culley D."/>
            <person name="Daum C."/>
            <person name="Ezra D."/>
            <person name="Gonzalez J."/>
            <person name="Henrissat B."/>
            <person name="Kuo A."/>
            <person name="Liang C."/>
            <person name="Lipzen A."/>
            <person name="Lutzoni F."/>
            <person name="Magnuson J."/>
            <person name="Mondo S."/>
            <person name="Nolan M."/>
            <person name="Ohm R."/>
            <person name="Pangilinan J."/>
            <person name="Park H.-J."/>
            <person name="Ramirez L."/>
            <person name="Alfaro M."/>
            <person name="Sun H."/>
            <person name="Tritt A."/>
            <person name="Yoshinaga Y."/>
            <person name="Zwiers L.-H."/>
            <person name="Turgeon B."/>
            <person name="Goodwin S."/>
            <person name="Spatafora J."/>
            <person name="Crous P."/>
            <person name="Grigoriev I."/>
        </authorList>
    </citation>
    <scope>NUCLEOTIDE SEQUENCE</scope>
    <source>
        <strain evidence="7">CBS 130266</strain>
    </source>
</reference>
<dbReference type="GO" id="GO:0000774">
    <property type="term" value="F:adenyl-nucleotide exchange factor activity"/>
    <property type="evidence" value="ECO:0007669"/>
    <property type="project" value="InterPro"/>
</dbReference>